<dbReference type="Pfam" id="PF12796">
    <property type="entry name" value="Ank_2"/>
    <property type="match status" value="2"/>
</dbReference>
<dbReference type="SMART" id="SM00248">
    <property type="entry name" value="ANK"/>
    <property type="match status" value="8"/>
</dbReference>
<dbReference type="AlphaFoldDB" id="A0A9P9EM06"/>
<organism evidence="6 7">
    <name type="scientific">Dendryphion nanum</name>
    <dbReference type="NCBI Taxonomy" id="256645"/>
    <lineage>
        <taxon>Eukaryota</taxon>
        <taxon>Fungi</taxon>
        <taxon>Dikarya</taxon>
        <taxon>Ascomycota</taxon>
        <taxon>Pezizomycotina</taxon>
        <taxon>Dothideomycetes</taxon>
        <taxon>Pleosporomycetidae</taxon>
        <taxon>Pleosporales</taxon>
        <taxon>Torulaceae</taxon>
        <taxon>Dendryphion</taxon>
    </lineage>
</organism>
<keyword evidence="7" id="KW-1185">Reference proteome</keyword>
<feature type="domain" description="Nephrocystin 3-like N-terminal" evidence="5">
    <location>
        <begin position="312"/>
        <end position="486"/>
    </location>
</feature>
<dbReference type="Proteomes" id="UP000700596">
    <property type="component" value="Unassembled WGS sequence"/>
</dbReference>
<feature type="repeat" description="ANK" evidence="2">
    <location>
        <begin position="881"/>
        <end position="910"/>
    </location>
</feature>
<feature type="repeat" description="ANK" evidence="2">
    <location>
        <begin position="947"/>
        <end position="976"/>
    </location>
</feature>
<dbReference type="InterPro" id="IPR036770">
    <property type="entry name" value="Ankyrin_rpt-contain_sf"/>
</dbReference>
<dbReference type="Gene3D" id="3.40.50.300">
    <property type="entry name" value="P-loop containing nucleotide triphosphate hydrolases"/>
    <property type="match status" value="1"/>
</dbReference>
<dbReference type="PANTHER" id="PTHR10039">
    <property type="entry name" value="AMELOGENIN"/>
    <property type="match status" value="1"/>
</dbReference>
<dbReference type="InterPro" id="IPR027417">
    <property type="entry name" value="P-loop_NTPase"/>
</dbReference>
<dbReference type="Pfam" id="PF17107">
    <property type="entry name" value="SesA"/>
    <property type="match status" value="1"/>
</dbReference>
<feature type="domain" description="NACHT-NTPase and P-loop NTPases N-terminal" evidence="4">
    <location>
        <begin position="76"/>
        <end position="197"/>
    </location>
</feature>
<keyword evidence="3" id="KW-0472">Membrane</keyword>
<dbReference type="InterPro" id="IPR056884">
    <property type="entry name" value="NPHP3-like_N"/>
</dbReference>
<dbReference type="InterPro" id="IPR002110">
    <property type="entry name" value="Ankyrin_rpt"/>
</dbReference>
<dbReference type="SUPFAM" id="SSF52540">
    <property type="entry name" value="P-loop containing nucleoside triphosphate hydrolases"/>
    <property type="match status" value="1"/>
</dbReference>
<reference evidence="6" key="1">
    <citation type="journal article" date="2021" name="Nat. Commun.">
        <title>Genetic determinants of endophytism in the Arabidopsis root mycobiome.</title>
        <authorList>
            <person name="Mesny F."/>
            <person name="Miyauchi S."/>
            <person name="Thiergart T."/>
            <person name="Pickel B."/>
            <person name="Atanasova L."/>
            <person name="Karlsson M."/>
            <person name="Huettel B."/>
            <person name="Barry K.W."/>
            <person name="Haridas S."/>
            <person name="Chen C."/>
            <person name="Bauer D."/>
            <person name="Andreopoulos W."/>
            <person name="Pangilinan J."/>
            <person name="LaButti K."/>
            <person name="Riley R."/>
            <person name="Lipzen A."/>
            <person name="Clum A."/>
            <person name="Drula E."/>
            <person name="Henrissat B."/>
            <person name="Kohler A."/>
            <person name="Grigoriev I.V."/>
            <person name="Martin F.M."/>
            <person name="Hacquard S."/>
        </authorList>
    </citation>
    <scope>NUCLEOTIDE SEQUENCE</scope>
    <source>
        <strain evidence="6">MPI-CAGE-CH-0243</strain>
    </source>
</reference>
<dbReference type="InterPro" id="IPR031352">
    <property type="entry name" value="SesA"/>
</dbReference>
<keyword evidence="1" id="KW-0677">Repeat</keyword>
<feature type="repeat" description="ANK" evidence="2">
    <location>
        <begin position="914"/>
        <end position="943"/>
    </location>
</feature>
<evidence type="ECO:0008006" key="8">
    <source>
        <dbReference type="Google" id="ProtNLM"/>
    </source>
</evidence>
<dbReference type="Pfam" id="PF00023">
    <property type="entry name" value="Ank"/>
    <property type="match status" value="2"/>
</dbReference>
<evidence type="ECO:0000313" key="6">
    <source>
        <dbReference type="EMBL" id="KAH7139529.1"/>
    </source>
</evidence>
<protein>
    <recommendedName>
        <fullName evidence="8">NACHT domain-containing protein</fullName>
    </recommendedName>
</protein>
<feature type="repeat" description="ANK" evidence="2">
    <location>
        <begin position="848"/>
        <end position="877"/>
    </location>
</feature>
<keyword evidence="3" id="KW-0812">Transmembrane</keyword>
<accession>A0A9P9EM06</accession>
<proteinExistence type="predicted"/>
<dbReference type="Pfam" id="PF24883">
    <property type="entry name" value="NPHP3_N"/>
    <property type="match status" value="1"/>
</dbReference>
<keyword evidence="3" id="KW-1133">Transmembrane helix</keyword>
<dbReference type="Gene3D" id="1.25.40.20">
    <property type="entry name" value="Ankyrin repeat-containing domain"/>
    <property type="match status" value="1"/>
</dbReference>
<feature type="repeat" description="ANK" evidence="2">
    <location>
        <begin position="980"/>
        <end position="1009"/>
    </location>
</feature>
<name>A0A9P9EM06_9PLEO</name>
<dbReference type="PANTHER" id="PTHR10039:SF5">
    <property type="entry name" value="NACHT DOMAIN-CONTAINING PROTEIN"/>
    <property type="match status" value="1"/>
</dbReference>
<dbReference type="OrthoDB" id="194358at2759"/>
<feature type="repeat" description="ANK" evidence="2">
    <location>
        <begin position="815"/>
        <end position="844"/>
    </location>
</feature>
<evidence type="ECO:0000256" key="2">
    <source>
        <dbReference type="PROSITE-ProRule" id="PRU00023"/>
    </source>
</evidence>
<evidence type="ECO:0000259" key="4">
    <source>
        <dbReference type="Pfam" id="PF17107"/>
    </source>
</evidence>
<evidence type="ECO:0000256" key="3">
    <source>
        <dbReference type="SAM" id="Phobius"/>
    </source>
</evidence>
<dbReference type="PROSITE" id="PS50297">
    <property type="entry name" value="ANK_REP_REGION"/>
    <property type="match status" value="5"/>
</dbReference>
<evidence type="ECO:0000313" key="7">
    <source>
        <dbReference type="Proteomes" id="UP000700596"/>
    </source>
</evidence>
<dbReference type="PROSITE" id="PS50088">
    <property type="entry name" value="ANK_REPEAT"/>
    <property type="match status" value="6"/>
</dbReference>
<comment type="caution">
    <text evidence="6">The sequence shown here is derived from an EMBL/GenBank/DDBJ whole genome shotgun (WGS) entry which is preliminary data.</text>
</comment>
<gene>
    <name evidence="6" type="ORF">B0J11DRAFT_575436</name>
</gene>
<sequence length="1091" mass="120710">MGEPSQVWLAFPSSRSTYLILISGRIQGSYQLQALAALDIGRHHLDRADALGRSRLSVSARPGMPAPEAGQALSQISDISTVLNTVAAVCSDAKDAENVPLLFQEVTCRLPVLRDALRIAELHITARGLDEESSKLIKPALAECMKKALRLEFMFRKVVPRASTLGLEPYRLAVDALGQGYRVETLMKEMLEDVKLLIENQDNYAVKEAEVGEIVKAIEELSAIALLSSETPGNRINNTGPGTLNANTGSGTAINNTSNGQQYVGQNQYFGNSSKVINPAELLAEERKACLSTLSFATIDARRQDIAFAHQGTCDWLFQTTQFQQWRYRSDLQSHNGVLWIKGKPGAGKSTLMKHVWRHCPELFGDHIAVAYFFNARGDGLEKTPLGMLRSLTYQLLEQDLLYERFLPRFHDKERKHTTWEWRESELKEFMLLETKTPQSKPLLFLIDALDECRESDVRKVVAFLEELSINAINANININICLSSRHYPTISMQRRLELVVEDKTEHDDDIALYVHDKLRKQDKGIEKEILKKAAGVFMWVVLVVAMLNRAYDEGKVEAMQRKLNELPGDLEEVFKTLISEDNSDMHETICLLQWVLFAKRALKPEELYFGMLAGTSAQHLGAWDQSKVASEDIRRRIISSSRGLIEIRKGEEKAVQFIHESVNDFLLRNGRLQTLDPAIELNPIGTIHDRLRACCMSYLMMDGLSPTTERSQTQDLSSEYPLLEYAATYFFDHAEEAQKGGILQGSLMCCFRNYEDFERLRCFHNAFERIPGLGCSKGVMPLYALVLHGCHELTKTILCENWIDVDAHGGPYGSALQGAAAEGEEDIVEMLLKKGADINACSGLYGSALQAAAAKGEKEIVRTLLKKKADVNAQGGPYGSALQAASYKGEDEVVRMLIEKGADVNIQGGLFGSALQAAVSEGKEEIVKMLLKKTADVNARGGLLGSVLHAAVVGENERIVRMLIEKGADVNVQGGPFGSTLHAAVIGENEEIIRMLLEEGADVNTYGGAFGNALQTATTDGRYEDILGMLLENGANPNVFGGGSGSVANESRGNYYVLRFLSIYPSLGIFVFFVTVLLAVFFTACRPKDC</sequence>
<evidence type="ECO:0000256" key="1">
    <source>
        <dbReference type="ARBA" id="ARBA00022737"/>
    </source>
</evidence>
<keyword evidence="2" id="KW-0040">ANK repeat</keyword>
<dbReference type="EMBL" id="JAGMWT010000001">
    <property type="protein sequence ID" value="KAH7139529.1"/>
    <property type="molecule type" value="Genomic_DNA"/>
</dbReference>
<dbReference type="SUPFAM" id="SSF48403">
    <property type="entry name" value="Ankyrin repeat"/>
    <property type="match status" value="1"/>
</dbReference>
<evidence type="ECO:0000259" key="5">
    <source>
        <dbReference type="Pfam" id="PF24883"/>
    </source>
</evidence>
<feature type="transmembrane region" description="Helical" evidence="3">
    <location>
        <begin position="1062"/>
        <end position="1083"/>
    </location>
</feature>